<proteinExistence type="predicted"/>
<reference evidence="3" key="1">
    <citation type="journal article" date="2019" name="Int. J. Syst. Evol. Microbiol.">
        <title>The Global Catalogue of Microorganisms (GCM) 10K type strain sequencing project: providing services to taxonomists for standard genome sequencing and annotation.</title>
        <authorList>
            <consortium name="The Broad Institute Genomics Platform"/>
            <consortium name="The Broad Institute Genome Sequencing Center for Infectious Disease"/>
            <person name="Wu L."/>
            <person name="Ma J."/>
        </authorList>
    </citation>
    <scope>NUCLEOTIDE SEQUENCE [LARGE SCALE GENOMIC DNA]</scope>
    <source>
        <strain evidence="3">JCM 30742</strain>
    </source>
</reference>
<comment type="caution">
    <text evidence="2">The sequence shown here is derived from an EMBL/GenBank/DDBJ whole genome shotgun (WGS) entry which is preliminary data.</text>
</comment>
<gene>
    <name evidence="2" type="ORF">GCM10023081_23160</name>
</gene>
<evidence type="ECO:0000256" key="1">
    <source>
        <dbReference type="SAM" id="MobiDB-lite"/>
    </source>
</evidence>
<protein>
    <submittedName>
        <fullName evidence="2">Uncharacterized protein</fullName>
    </submittedName>
</protein>
<sequence>MVHLDVGGSGFLIEFHPKPHASPPSTPVGPSAGGAGRRNHQLMRVTLRDAGAAGVNRRRISP</sequence>
<feature type="region of interest" description="Disordered" evidence="1">
    <location>
        <begin position="15"/>
        <end position="38"/>
    </location>
</feature>
<evidence type="ECO:0000313" key="2">
    <source>
        <dbReference type="EMBL" id="GAA3684934.1"/>
    </source>
</evidence>
<organism evidence="2 3">
    <name type="scientific">Arthrobacter ginkgonis</name>
    <dbReference type="NCBI Taxonomy" id="1630594"/>
    <lineage>
        <taxon>Bacteria</taxon>
        <taxon>Bacillati</taxon>
        <taxon>Actinomycetota</taxon>
        <taxon>Actinomycetes</taxon>
        <taxon>Micrococcales</taxon>
        <taxon>Micrococcaceae</taxon>
        <taxon>Arthrobacter</taxon>
    </lineage>
</organism>
<evidence type="ECO:0000313" key="3">
    <source>
        <dbReference type="Proteomes" id="UP001500752"/>
    </source>
</evidence>
<name>A0ABP7CA16_9MICC</name>
<accession>A0ABP7CA16</accession>
<dbReference type="Proteomes" id="UP001500752">
    <property type="component" value="Unassembled WGS sequence"/>
</dbReference>
<dbReference type="EMBL" id="BAABEO010000015">
    <property type="protein sequence ID" value="GAA3684934.1"/>
    <property type="molecule type" value="Genomic_DNA"/>
</dbReference>
<keyword evidence="3" id="KW-1185">Reference proteome</keyword>